<protein>
    <submittedName>
        <fullName evidence="5">Type I restriction enzyme S subunit</fullName>
    </submittedName>
</protein>
<reference evidence="6" key="1">
    <citation type="submission" date="2017-08" db="EMBL/GenBank/DDBJ databases">
        <authorList>
            <person name="Varghese N."/>
            <person name="Submissions S."/>
        </authorList>
    </citation>
    <scope>NUCLEOTIDE SEQUENCE [LARGE SCALE GENOMIC DNA]</scope>
    <source>
        <strain evidence="6">JC22</strain>
    </source>
</reference>
<keyword evidence="6" id="KW-1185">Reference proteome</keyword>
<dbReference type="GO" id="GO:0009307">
    <property type="term" value="P:DNA restriction-modification system"/>
    <property type="evidence" value="ECO:0007669"/>
    <property type="project" value="UniProtKB-KW"/>
</dbReference>
<evidence type="ECO:0000313" key="6">
    <source>
        <dbReference type="Proteomes" id="UP000219636"/>
    </source>
</evidence>
<evidence type="ECO:0000256" key="1">
    <source>
        <dbReference type="ARBA" id="ARBA00010923"/>
    </source>
</evidence>
<dbReference type="Pfam" id="PF01420">
    <property type="entry name" value="Methylase_S"/>
    <property type="match status" value="2"/>
</dbReference>
<feature type="domain" description="Type I restriction modification DNA specificity" evidence="4">
    <location>
        <begin position="217"/>
        <end position="391"/>
    </location>
</feature>
<dbReference type="EMBL" id="OBMQ01000007">
    <property type="protein sequence ID" value="SOC13489.1"/>
    <property type="molecule type" value="Genomic_DNA"/>
</dbReference>
<accession>A0A285SYK3</accession>
<dbReference type="InterPro" id="IPR052021">
    <property type="entry name" value="Type-I_RS_S_subunit"/>
</dbReference>
<comment type="similarity">
    <text evidence="1">Belongs to the type-I restriction system S methylase family.</text>
</comment>
<feature type="domain" description="Type I restriction modification DNA specificity" evidence="4">
    <location>
        <begin position="44"/>
        <end position="177"/>
    </location>
</feature>
<dbReference type="Gene3D" id="3.90.220.20">
    <property type="entry name" value="DNA methylase specificity domains"/>
    <property type="match status" value="2"/>
</dbReference>
<name>A0A285SYK3_9BACL</name>
<dbReference type="Proteomes" id="UP000219636">
    <property type="component" value="Unassembled WGS sequence"/>
</dbReference>
<evidence type="ECO:0000256" key="3">
    <source>
        <dbReference type="ARBA" id="ARBA00023125"/>
    </source>
</evidence>
<dbReference type="PANTHER" id="PTHR30408:SF13">
    <property type="entry name" value="TYPE I RESTRICTION ENZYME HINDI SPECIFICITY SUBUNIT"/>
    <property type="match status" value="1"/>
</dbReference>
<dbReference type="SUPFAM" id="SSF116734">
    <property type="entry name" value="DNA methylase specificity domain"/>
    <property type="match status" value="2"/>
</dbReference>
<dbReference type="GO" id="GO:0003677">
    <property type="term" value="F:DNA binding"/>
    <property type="evidence" value="ECO:0007669"/>
    <property type="project" value="UniProtKB-KW"/>
</dbReference>
<evidence type="ECO:0000313" key="5">
    <source>
        <dbReference type="EMBL" id="SOC13489.1"/>
    </source>
</evidence>
<keyword evidence="3" id="KW-0238">DNA-binding</keyword>
<dbReference type="InterPro" id="IPR000055">
    <property type="entry name" value="Restrct_endonuc_typeI_TRD"/>
</dbReference>
<sequence length="418" mass="48565">MKYKIEDCIQYIVDNRGKNPERYVDFSKHPIIDNFMIKSTIYPDLTTVKRYIDEETYKNFIRNKSKKNDVLVTLVGNGIGNVTLLPDDNAEIIQNTIGLRANPIITTNEFLYYCLRNKFENIIKLNRGTSQPSVKKGDFLNLELDIPPLKIQSTILNILLNIDYKIHLNGLILKNLEEISQTLFKHWFIDFEFPNKEGLPYKSSGGKMVESELGEIPTEWRVYSLEEFTESISKSINKKEISNARFLNTSDILEGKVEEVELSPTNKMPGQAKKLIQRGDILYSEIRPKNKRYAFIDFDASEYVVSTKLMVLRVNEEIYSNKLLYQWLTMDETIYKLQQIAEDRSGTFPQITFSVLSKFKFAIPEKNKLNELLHVIEPMLDKKQDLIRENEKLIELRDSLLPKLLTGEIEIPDESVVD</sequence>
<dbReference type="AlphaFoldDB" id="A0A285SYK3"/>
<evidence type="ECO:0000259" key="4">
    <source>
        <dbReference type="Pfam" id="PF01420"/>
    </source>
</evidence>
<organism evidence="5 6">
    <name type="scientific">Ureibacillus xyleni</name>
    <dbReference type="NCBI Taxonomy" id="614648"/>
    <lineage>
        <taxon>Bacteria</taxon>
        <taxon>Bacillati</taxon>
        <taxon>Bacillota</taxon>
        <taxon>Bacilli</taxon>
        <taxon>Bacillales</taxon>
        <taxon>Caryophanaceae</taxon>
        <taxon>Ureibacillus</taxon>
    </lineage>
</organism>
<dbReference type="InterPro" id="IPR044946">
    <property type="entry name" value="Restrct_endonuc_typeI_TRD_sf"/>
</dbReference>
<keyword evidence="2" id="KW-0680">Restriction system</keyword>
<dbReference type="OrthoDB" id="9795776at2"/>
<dbReference type="RefSeq" id="WP_097073924.1">
    <property type="nucleotide sequence ID" value="NZ_OBMQ01000007.1"/>
</dbReference>
<gene>
    <name evidence="5" type="ORF">SAMN05880501_107201</name>
</gene>
<proteinExistence type="inferred from homology"/>
<evidence type="ECO:0000256" key="2">
    <source>
        <dbReference type="ARBA" id="ARBA00022747"/>
    </source>
</evidence>
<dbReference type="PANTHER" id="PTHR30408">
    <property type="entry name" value="TYPE-1 RESTRICTION ENZYME ECOKI SPECIFICITY PROTEIN"/>
    <property type="match status" value="1"/>
</dbReference>